<evidence type="ECO:0000313" key="2">
    <source>
        <dbReference type="Proteomes" id="UP001239111"/>
    </source>
</evidence>
<keyword evidence="2" id="KW-1185">Reference proteome</keyword>
<organism evidence="1 2">
    <name type="scientific">Eretmocerus hayati</name>
    <dbReference type="NCBI Taxonomy" id="131215"/>
    <lineage>
        <taxon>Eukaryota</taxon>
        <taxon>Metazoa</taxon>
        <taxon>Ecdysozoa</taxon>
        <taxon>Arthropoda</taxon>
        <taxon>Hexapoda</taxon>
        <taxon>Insecta</taxon>
        <taxon>Pterygota</taxon>
        <taxon>Neoptera</taxon>
        <taxon>Endopterygota</taxon>
        <taxon>Hymenoptera</taxon>
        <taxon>Apocrita</taxon>
        <taxon>Proctotrupomorpha</taxon>
        <taxon>Chalcidoidea</taxon>
        <taxon>Aphelinidae</taxon>
        <taxon>Aphelininae</taxon>
        <taxon>Eretmocerus</taxon>
    </lineage>
</organism>
<dbReference type="Proteomes" id="UP001239111">
    <property type="component" value="Chromosome 2"/>
</dbReference>
<reference evidence="1" key="1">
    <citation type="submission" date="2023-04" db="EMBL/GenBank/DDBJ databases">
        <title>A chromosome-level genome assembly of the parasitoid wasp Eretmocerus hayati.</title>
        <authorList>
            <person name="Zhong Y."/>
            <person name="Liu S."/>
            <person name="Liu Y."/>
        </authorList>
    </citation>
    <scope>NUCLEOTIDE SEQUENCE</scope>
    <source>
        <strain evidence="1">ZJU_SS_LIU_2023</strain>
    </source>
</reference>
<comment type="caution">
    <text evidence="1">The sequence shown here is derived from an EMBL/GenBank/DDBJ whole genome shotgun (WGS) entry which is preliminary data.</text>
</comment>
<proteinExistence type="predicted"/>
<gene>
    <name evidence="1" type="ORF">QAD02_017227</name>
</gene>
<name>A0ACC2PDD9_9HYME</name>
<sequence>MWTKAVSLVALLLLGTTTRLARPETAPSGALQQLRAIVQPGSDELASAAVVAVPSDGASSGPDGSWMGLGEALELFSPAELERSWRRADEDKASDEARMRDSIVPDCRRHVERYLDGLRKRELWALKSEYWFHLPDDCYIV</sequence>
<evidence type="ECO:0000313" key="1">
    <source>
        <dbReference type="EMBL" id="KAJ8681440.1"/>
    </source>
</evidence>
<protein>
    <submittedName>
        <fullName evidence="1">Uncharacterized protein</fullName>
    </submittedName>
</protein>
<accession>A0ACC2PDD9</accession>
<dbReference type="EMBL" id="CM056742">
    <property type="protein sequence ID" value="KAJ8681440.1"/>
    <property type="molecule type" value="Genomic_DNA"/>
</dbReference>